<organism evidence="1 2">
    <name type="scientific">Botryotinia fuckeliana (strain T4)</name>
    <name type="common">Noble rot fungus</name>
    <name type="synonym">Botrytis cinerea</name>
    <dbReference type="NCBI Taxonomy" id="999810"/>
    <lineage>
        <taxon>Eukaryota</taxon>
        <taxon>Fungi</taxon>
        <taxon>Dikarya</taxon>
        <taxon>Ascomycota</taxon>
        <taxon>Pezizomycotina</taxon>
        <taxon>Leotiomycetes</taxon>
        <taxon>Helotiales</taxon>
        <taxon>Sclerotiniaceae</taxon>
        <taxon>Botrytis</taxon>
    </lineage>
</organism>
<sequence length="122" mass="13756">MDYANNQQYHTIEAIKVICSWFFKVKLFTIARRPLSQSTLVNLQEWPHSDPLALTSPLSLEHSRAIPFHVGTVIGDIEPATLEHQARMASCQMLIGTVDNTGFSHVVTRTGICKLDKIMDMM</sequence>
<dbReference type="InParanoid" id="G2Y248"/>
<gene>
    <name evidence="1" type="ORF">BofuT4_P043490.1</name>
</gene>
<dbReference type="Proteomes" id="UP000008177">
    <property type="component" value="Unplaced contigs"/>
</dbReference>
<accession>G2Y248</accession>
<dbReference type="AlphaFoldDB" id="G2Y248"/>
<evidence type="ECO:0000313" key="1">
    <source>
        <dbReference type="EMBL" id="CCD46738.1"/>
    </source>
</evidence>
<name>G2Y248_BOTF4</name>
<dbReference type="EMBL" id="FQ790282">
    <property type="protein sequence ID" value="CCD46738.1"/>
    <property type="molecule type" value="Genomic_DNA"/>
</dbReference>
<evidence type="ECO:0000313" key="2">
    <source>
        <dbReference type="Proteomes" id="UP000008177"/>
    </source>
</evidence>
<reference evidence="2" key="1">
    <citation type="journal article" date="2011" name="PLoS Genet.">
        <title>Genomic analysis of the necrotrophic fungal pathogens Sclerotinia sclerotiorum and Botrytis cinerea.</title>
        <authorList>
            <person name="Amselem J."/>
            <person name="Cuomo C.A."/>
            <person name="van Kan J.A."/>
            <person name="Viaud M."/>
            <person name="Benito E.P."/>
            <person name="Couloux A."/>
            <person name="Coutinho P.M."/>
            <person name="de Vries R.P."/>
            <person name="Dyer P.S."/>
            <person name="Fillinger S."/>
            <person name="Fournier E."/>
            <person name="Gout L."/>
            <person name="Hahn M."/>
            <person name="Kohn L."/>
            <person name="Lapalu N."/>
            <person name="Plummer K.M."/>
            <person name="Pradier J.M."/>
            <person name="Quevillon E."/>
            <person name="Sharon A."/>
            <person name="Simon A."/>
            <person name="ten Have A."/>
            <person name="Tudzynski B."/>
            <person name="Tudzynski P."/>
            <person name="Wincker P."/>
            <person name="Andrew M."/>
            <person name="Anthouard V."/>
            <person name="Beever R.E."/>
            <person name="Beffa R."/>
            <person name="Benoit I."/>
            <person name="Bouzid O."/>
            <person name="Brault B."/>
            <person name="Chen Z."/>
            <person name="Choquer M."/>
            <person name="Collemare J."/>
            <person name="Cotton P."/>
            <person name="Danchin E.G."/>
            <person name="Da Silva C."/>
            <person name="Gautier A."/>
            <person name="Giraud C."/>
            <person name="Giraud T."/>
            <person name="Gonzalez C."/>
            <person name="Grossetete S."/>
            <person name="Guldener U."/>
            <person name="Henrissat B."/>
            <person name="Howlett B.J."/>
            <person name="Kodira C."/>
            <person name="Kretschmer M."/>
            <person name="Lappartient A."/>
            <person name="Leroch M."/>
            <person name="Levis C."/>
            <person name="Mauceli E."/>
            <person name="Neuveglise C."/>
            <person name="Oeser B."/>
            <person name="Pearson M."/>
            <person name="Poulain J."/>
            <person name="Poussereau N."/>
            <person name="Quesneville H."/>
            <person name="Rascle C."/>
            <person name="Schumacher J."/>
            <person name="Segurens B."/>
            <person name="Sexton A."/>
            <person name="Silva E."/>
            <person name="Sirven C."/>
            <person name="Soanes D.M."/>
            <person name="Talbot N.J."/>
            <person name="Templeton M."/>
            <person name="Yandava C."/>
            <person name="Yarden O."/>
            <person name="Zeng Q."/>
            <person name="Rollins J.A."/>
            <person name="Lebrun M.H."/>
            <person name="Dickman M."/>
        </authorList>
    </citation>
    <scope>NUCLEOTIDE SEQUENCE [LARGE SCALE GENOMIC DNA]</scope>
    <source>
        <strain evidence="2">T4</strain>
    </source>
</reference>
<protein>
    <submittedName>
        <fullName evidence="1">Uncharacterized protein</fullName>
    </submittedName>
</protein>
<proteinExistence type="predicted"/>
<dbReference type="HOGENOM" id="CLU_2026354_0_0_1"/>